<comment type="caution">
    <text evidence="2">The sequence shown here is derived from an EMBL/GenBank/DDBJ whole genome shotgun (WGS) entry which is preliminary data.</text>
</comment>
<evidence type="ECO:0000313" key="2">
    <source>
        <dbReference type="EMBL" id="GFS45890.1"/>
    </source>
</evidence>
<accession>A0A7J0E166</accession>
<protein>
    <submittedName>
        <fullName evidence="2">Uncharacterized protein</fullName>
    </submittedName>
</protein>
<gene>
    <name evidence="2" type="ORF">Acr_00g0098840</name>
</gene>
<dbReference type="Proteomes" id="UP000585474">
    <property type="component" value="Unassembled WGS sequence"/>
</dbReference>
<dbReference type="GO" id="GO:0016020">
    <property type="term" value="C:membrane"/>
    <property type="evidence" value="ECO:0007669"/>
    <property type="project" value="UniProtKB-SubCell"/>
</dbReference>
<evidence type="ECO:0000313" key="3">
    <source>
        <dbReference type="Proteomes" id="UP000585474"/>
    </source>
</evidence>
<keyword evidence="3" id="KW-1185">Reference proteome</keyword>
<dbReference type="InterPro" id="IPR011009">
    <property type="entry name" value="Kinase-like_dom_sf"/>
</dbReference>
<sequence length="231" mass="26017">MGKLVTRMRFTELANATNNFSEANIIKSGKTGTSYKAVLPNGWFLVIERFHPLQRSEEHFVSELNDSWGLAWLHCNSKLRVFHHSISSKCVLLDQNWVPKISNFGDAKFMSSNETSSVRSFSINGKEPTSTSVDWIINLSNGSFRLKDVVDNSLIGLGFDSEIFQFLSIARKCVESFPDQRPTMPQVYQTMRVIGEKHGLVNDFEMSKQTDQIASASQGNEIQVQIMNGSN</sequence>
<dbReference type="EMBL" id="BJWL01000455">
    <property type="protein sequence ID" value="GFS45890.1"/>
    <property type="molecule type" value="Genomic_DNA"/>
</dbReference>
<evidence type="ECO:0000256" key="1">
    <source>
        <dbReference type="ARBA" id="ARBA00004479"/>
    </source>
</evidence>
<dbReference type="Gene3D" id="3.30.200.20">
    <property type="entry name" value="Phosphorylase Kinase, domain 1"/>
    <property type="match status" value="1"/>
</dbReference>
<dbReference type="Gene3D" id="1.10.510.10">
    <property type="entry name" value="Transferase(Phosphotransferase) domain 1"/>
    <property type="match status" value="2"/>
</dbReference>
<name>A0A7J0E166_9ERIC</name>
<dbReference type="SUPFAM" id="SSF56112">
    <property type="entry name" value="Protein kinase-like (PK-like)"/>
    <property type="match status" value="1"/>
</dbReference>
<proteinExistence type="predicted"/>
<dbReference type="PANTHER" id="PTHR48006:SF88">
    <property type="entry name" value="LRR RECEPTOR-LIKE KINASE FAMILY PROTEIN"/>
    <property type="match status" value="1"/>
</dbReference>
<comment type="subcellular location">
    <subcellularLocation>
        <location evidence="1">Membrane</location>
        <topology evidence="1">Single-pass type I membrane protein</topology>
    </subcellularLocation>
</comment>
<reference evidence="3" key="1">
    <citation type="submission" date="2019-07" db="EMBL/GenBank/DDBJ databases">
        <title>De Novo Assembly of kiwifruit Actinidia rufa.</title>
        <authorList>
            <person name="Sugita-Konishi S."/>
            <person name="Sato K."/>
            <person name="Mori E."/>
            <person name="Abe Y."/>
            <person name="Kisaki G."/>
            <person name="Hamano K."/>
            <person name="Suezawa K."/>
            <person name="Otani M."/>
            <person name="Fukuda T."/>
            <person name="Manabe T."/>
            <person name="Gomi K."/>
            <person name="Tabuchi M."/>
            <person name="Akimitsu K."/>
            <person name="Kataoka I."/>
        </authorList>
    </citation>
    <scope>NUCLEOTIDE SEQUENCE [LARGE SCALE GENOMIC DNA]</scope>
    <source>
        <strain evidence="3">cv. Fuchu</strain>
    </source>
</reference>
<dbReference type="OrthoDB" id="1271389at2759"/>
<organism evidence="2 3">
    <name type="scientific">Actinidia rufa</name>
    <dbReference type="NCBI Taxonomy" id="165716"/>
    <lineage>
        <taxon>Eukaryota</taxon>
        <taxon>Viridiplantae</taxon>
        <taxon>Streptophyta</taxon>
        <taxon>Embryophyta</taxon>
        <taxon>Tracheophyta</taxon>
        <taxon>Spermatophyta</taxon>
        <taxon>Magnoliopsida</taxon>
        <taxon>eudicotyledons</taxon>
        <taxon>Gunneridae</taxon>
        <taxon>Pentapetalae</taxon>
        <taxon>asterids</taxon>
        <taxon>Ericales</taxon>
        <taxon>Actinidiaceae</taxon>
        <taxon>Actinidia</taxon>
    </lineage>
</organism>
<dbReference type="PANTHER" id="PTHR48006">
    <property type="entry name" value="LEUCINE-RICH REPEAT-CONTAINING PROTEIN DDB_G0281931-RELATED"/>
    <property type="match status" value="1"/>
</dbReference>
<dbReference type="AlphaFoldDB" id="A0A7J0E166"/>
<dbReference type="InterPro" id="IPR051824">
    <property type="entry name" value="LRR_Rcpt-Like_S/T_Kinase"/>
</dbReference>